<dbReference type="InterPro" id="IPR008229">
    <property type="entry name" value="CCA-adding_arc"/>
</dbReference>
<dbReference type="AlphaFoldDB" id="A0A382VX08"/>
<name>A0A382VX08_9ZZZZ</name>
<dbReference type="GO" id="GO:0001680">
    <property type="term" value="P:tRNA 3'-terminal CCA addition"/>
    <property type="evidence" value="ECO:0007669"/>
    <property type="project" value="InterPro"/>
</dbReference>
<feature type="domain" description="Polymerase nucleotidyl transferase" evidence="1">
    <location>
        <begin position="52"/>
        <end position="93"/>
    </location>
</feature>
<dbReference type="Pfam" id="PF01909">
    <property type="entry name" value="NTP_transf_2"/>
    <property type="match status" value="1"/>
</dbReference>
<evidence type="ECO:0000313" key="3">
    <source>
        <dbReference type="EMBL" id="SVD51037.1"/>
    </source>
</evidence>
<dbReference type="Gene3D" id="3.30.460.10">
    <property type="entry name" value="Beta Polymerase, domain 2"/>
    <property type="match status" value="1"/>
</dbReference>
<dbReference type="InterPro" id="IPR043519">
    <property type="entry name" value="NT_sf"/>
</dbReference>
<dbReference type="SUPFAM" id="SSF81301">
    <property type="entry name" value="Nucleotidyltransferase"/>
    <property type="match status" value="1"/>
</dbReference>
<proteinExistence type="predicted"/>
<dbReference type="PANTHER" id="PTHR39643:SF1">
    <property type="entry name" value="CCA-ADDING ENZYME"/>
    <property type="match status" value="1"/>
</dbReference>
<feature type="domain" description="tRNA nucleotidyltransferase substrate binding" evidence="2">
    <location>
        <begin position="170"/>
        <end position="223"/>
    </location>
</feature>
<dbReference type="GO" id="GO:0003723">
    <property type="term" value="F:RNA binding"/>
    <property type="evidence" value="ECO:0007669"/>
    <property type="project" value="InterPro"/>
</dbReference>
<accession>A0A382VX08</accession>
<protein>
    <recommendedName>
        <fullName evidence="4">Polymerase nucleotidyl transferase domain-containing protein</fullName>
    </recommendedName>
</protein>
<dbReference type="EMBL" id="UINC01155278">
    <property type="protein sequence ID" value="SVD51037.1"/>
    <property type="molecule type" value="Genomic_DNA"/>
</dbReference>
<dbReference type="PANTHER" id="PTHR39643">
    <property type="entry name" value="CCA-ADDING ENZYME"/>
    <property type="match status" value="1"/>
</dbReference>
<evidence type="ECO:0000259" key="2">
    <source>
        <dbReference type="Pfam" id="PF09249"/>
    </source>
</evidence>
<feature type="non-terminal residue" evidence="3">
    <location>
        <position position="229"/>
    </location>
</feature>
<evidence type="ECO:0008006" key="4">
    <source>
        <dbReference type="Google" id="ProtNLM"/>
    </source>
</evidence>
<dbReference type="PROSITE" id="PS50152">
    <property type="entry name" value="25A_SYNTH_3"/>
    <property type="match status" value="1"/>
</dbReference>
<reference evidence="3" key="1">
    <citation type="submission" date="2018-05" db="EMBL/GenBank/DDBJ databases">
        <authorList>
            <person name="Lanie J.A."/>
            <person name="Ng W.-L."/>
            <person name="Kazmierczak K.M."/>
            <person name="Andrzejewski T.M."/>
            <person name="Davidsen T.M."/>
            <person name="Wayne K.J."/>
            <person name="Tettelin H."/>
            <person name="Glass J.I."/>
            <person name="Rusch D."/>
            <person name="Podicherti R."/>
            <person name="Tsui H.-C.T."/>
            <person name="Winkler M.E."/>
        </authorList>
    </citation>
    <scope>NUCLEOTIDE SEQUENCE</scope>
</reference>
<gene>
    <name evidence="3" type="ORF">METZ01_LOCUS403891</name>
</gene>
<organism evidence="3">
    <name type="scientific">marine metagenome</name>
    <dbReference type="NCBI Taxonomy" id="408172"/>
    <lineage>
        <taxon>unclassified sequences</taxon>
        <taxon>metagenomes</taxon>
        <taxon>ecological metagenomes</taxon>
    </lineage>
</organism>
<evidence type="ECO:0000259" key="1">
    <source>
        <dbReference type="Pfam" id="PF01909"/>
    </source>
</evidence>
<sequence length="229" mass="25370">MNSIIDRFVEQQKKDTTPTVLEVAKNHYVEKLVIDSIVSYIMKQPYSFDCKYVATQGSFAKGTDLAGSSDLDIFVSLDSALSLDDLKKHSIDLGENVLKGMADKGSYKLMTGAKSKKYGEANVNGVEVQIIVISDVTLDDIKNGKKVSDQDRSPHHTNFMKKALKGKESEVRVLKRFLKDTGVYDASQKKQGFSGLSTEVLTHNLGSFENVMKYFANFEKGSTLGNYKG</sequence>
<dbReference type="InterPro" id="IPR002934">
    <property type="entry name" value="Polymerase_NTP_transf_dom"/>
</dbReference>
<dbReference type="InterPro" id="IPR015329">
    <property type="entry name" value="tRNA_NucTransf2"/>
</dbReference>
<dbReference type="Pfam" id="PF09249">
    <property type="entry name" value="tRNA_NucTransf2"/>
    <property type="match status" value="1"/>
</dbReference>
<dbReference type="GO" id="GO:0004810">
    <property type="term" value="F:CCA tRNA nucleotidyltransferase activity"/>
    <property type="evidence" value="ECO:0007669"/>
    <property type="project" value="InterPro"/>
</dbReference>